<organism evidence="1 2">
    <name type="scientific">Decorospora gaudefroyi</name>
    <dbReference type="NCBI Taxonomy" id="184978"/>
    <lineage>
        <taxon>Eukaryota</taxon>
        <taxon>Fungi</taxon>
        <taxon>Dikarya</taxon>
        <taxon>Ascomycota</taxon>
        <taxon>Pezizomycotina</taxon>
        <taxon>Dothideomycetes</taxon>
        <taxon>Pleosporomycetidae</taxon>
        <taxon>Pleosporales</taxon>
        <taxon>Pleosporineae</taxon>
        <taxon>Pleosporaceae</taxon>
        <taxon>Decorospora</taxon>
    </lineage>
</organism>
<dbReference type="InterPro" id="IPR043129">
    <property type="entry name" value="ATPase_NBD"/>
</dbReference>
<gene>
    <name evidence="1" type="ORF">BDW02DRAFT_504623</name>
</gene>
<keyword evidence="2" id="KW-1185">Reference proteome</keyword>
<protein>
    <recommendedName>
        <fullName evidence="3">Actin-like ATPase domain-containing protein</fullName>
    </recommendedName>
</protein>
<dbReference type="EMBL" id="ML975356">
    <property type="protein sequence ID" value="KAF1831720.1"/>
    <property type="molecule type" value="Genomic_DNA"/>
</dbReference>
<dbReference type="SUPFAM" id="SSF53067">
    <property type="entry name" value="Actin-like ATPase domain"/>
    <property type="match status" value="2"/>
</dbReference>
<dbReference type="PANTHER" id="PTHR42749">
    <property type="entry name" value="CELL SHAPE-DETERMINING PROTEIN MREB"/>
    <property type="match status" value="1"/>
</dbReference>
<dbReference type="OrthoDB" id="2394218at2759"/>
<dbReference type="Gene3D" id="3.90.640.10">
    <property type="entry name" value="Actin, Chain A, domain 4"/>
    <property type="match status" value="1"/>
</dbReference>
<dbReference type="CDD" id="cd10170">
    <property type="entry name" value="ASKHA_NBD_HSP70"/>
    <property type="match status" value="1"/>
</dbReference>
<dbReference type="AlphaFoldDB" id="A0A6A5K5S6"/>
<dbReference type="PANTHER" id="PTHR42749:SF1">
    <property type="entry name" value="CELL SHAPE-DETERMINING PROTEIN MREB"/>
    <property type="match status" value="1"/>
</dbReference>
<accession>A0A6A5K5S6</accession>
<proteinExistence type="predicted"/>
<sequence length="673" mass="76487">MADRPDLVISIDFGMTCTGVAYCNVATGSDHVRHLQRWPGRMMANENKVPTLLMYARGSVIPSSWGFMAETAQEQSDSEEESREWFKILLDEQLLEQMRKNTQDPSKVPSIQEVERWYTDYFQYLYRCIESRLRSELASSWEDAKIEFIFSVPTTWRPNPTVERFKDTIARAGFGKHPKHSAVIGLTEAEAAAVHTARNTPAIFKENDILFVCDVGGGTTDLSLFRVKDTGFGRSLKLEQIDVVFGATVGSVQLDSLFEEAVLGRLELANRGNTMGLPDLQQTAWEMRICKEYQNAKCDYGSDESFADTETFSVRIPNLDRAYLNDQAGIRGGEMHFRRDDLKPFFDAQITKLFDMIDKQLVRLQQKLPHEQVSHMVLSGGLGNSVYVRDQLRNRYANGNARKHSNAFNLQIRVAPDPQLVVCKGNVADRVEKLKSGQSVLGWRCCRSSYGLLCKVKHDPRNPAHHGLNTQRDALDGQMYVTDYIDWFIKKGEPVSNEHPIVKTFSRKCSPATNIRPNPPRVFPTDVVCSDVDMSMLPVVMNSACHRICNIQSNFSSLPLANFKLKNRHWWNLGEKYHRVDYTVKVNLGPADISFELWHQGFKLSKDEAITVEWVASPPPDVQACPVPEDFPVSSSTRAMRVLKQELLVGVENIRPDWRAGHMNQNPHYRSVY</sequence>
<evidence type="ECO:0000313" key="1">
    <source>
        <dbReference type="EMBL" id="KAF1831720.1"/>
    </source>
</evidence>
<evidence type="ECO:0000313" key="2">
    <source>
        <dbReference type="Proteomes" id="UP000800040"/>
    </source>
</evidence>
<dbReference type="Proteomes" id="UP000800040">
    <property type="component" value="Unassembled WGS sequence"/>
</dbReference>
<dbReference type="Gene3D" id="3.30.420.40">
    <property type="match status" value="2"/>
</dbReference>
<reference evidence="1" key="1">
    <citation type="submission" date="2020-01" db="EMBL/GenBank/DDBJ databases">
        <authorList>
            <consortium name="DOE Joint Genome Institute"/>
            <person name="Haridas S."/>
            <person name="Albert R."/>
            <person name="Binder M."/>
            <person name="Bloem J."/>
            <person name="Labutti K."/>
            <person name="Salamov A."/>
            <person name="Andreopoulos B."/>
            <person name="Baker S.E."/>
            <person name="Barry K."/>
            <person name="Bills G."/>
            <person name="Bluhm B.H."/>
            <person name="Cannon C."/>
            <person name="Castanera R."/>
            <person name="Culley D.E."/>
            <person name="Daum C."/>
            <person name="Ezra D."/>
            <person name="Gonzalez J.B."/>
            <person name="Henrissat B."/>
            <person name="Kuo A."/>
            <person name="Liang C."/>
            <person name="Lipzen A."/>
            <person name="Lutzoni F."/>
            <person name="Magnuson J."/>
            <person name="Mondo S."/>
            <person name="Nolan M."/>
            <person name="Ohm R."/>
            <person name="Pangilinan J."/>
            <person name="Park H.-J."/>
            <person name="Ramirez L."/>
            <person name="Alfaro M."/>
            <person name="Sun H."/>
            <person name="Tritt A."/>
            <person name="Yoshinaga Y."/>
            <person name="Zwiers L.-H."/>
            <person name="Turgeon B.G."/>
            <person name="Goodwin S.B."/>
            <person name="Spatafora J.W."/>
            <person name="Crous P.W."/>
            <person name="Grigoriev I.V."/>
        </authorList>
    </citation>
    <scope>NUCLEOTIDE SEQUENCE</scope>
    <source>
        <strain evidence="1">P77</strain>
    </source>
</reference>
<evidence type="ECO:0008006" key="3">
    <source>
        <dbReference type="Google" id="ProtNLM"/>
    </source>
</evidence>
<name>A0A6A5K5S6_9PLEO</name>